<dbReference type="OrthoDB" id="9777067at2"/>
<dbReference type="GO" id="GO:0006015">
    <property type="term" value="P:5-phosphoribose 1-diphosphate biosynthetic process"/>
    <property type="evidence" value="ECO:0007669"/>
    <property type="project" value="UniProtKB-UniRule"/>
</dbReference>
<dbReference type="GO" id="GO:0006164">
    <property type="term" value="P:purine nucleotide biosynthetic process"/>
    <property type="evidence" value="ECO:0007669"/>
    <property type="project" value="TreeGrafter"/>
</dbReference>
<dbReference type="NCBIfam" id="NF002320">
    <property type="entry name" value="PRK01259.1"/>
    <property type="match status" value="1"/>
</dbReference>
<dbReference type="SUPFAM" id="SSF53271">
    <property type="entry name" value="PRTase-like"/>
    <property type="match status" value="1"/>
</dbReference>
<evidence type="ECO:0000313" key="15">
    <source>
        <dbReference type="Proteomes" id="UP000184052"/>
    </source>
</evidence>
<dbReference type="EC" id="2.7.6.1" evidence="12"/>
<feature type="binding site" evidence="12">
    <location>
        <position position="134"/>
    </location>
    <ligand>
        <name>Mg(2+)</name>
        <dbReference type="ChEBI" id="CHEBI:18420"/>
    </ligand>
</feature>
<keyword evidence="2 12" id="KW-0808">Transferase</keyword>
<comment type="cofactor">
    <cofactor evidence="12">
        <name>Mg(2+)</name>
        <dbReference type="ChEBI" id="CHEBI:18420"/>
    </cofactor>
    <text evidence="12">Binds 2 Mg(2+) ions per subunit.</text>
</comment>
<keyword evidence="8 12" id="KW-0460">Magnesium</keyword>
<comment type="subcellular location">
    <subcellularLocation>
        <location evidence="12">Cytoplasm</location>
    </subcellularLocation>
</comment>
<dbReference type="InterPro" id="IPR000842">
    <property type="entry name" value="PRib_PP_synth_CS"/>
</dbReference>
<dbReference type="PANTHER" id="PTHR10210">
    <property type="entry name" value="RIBOSE-PHOSPHATE DIPHOSPHOKINASE FAMILY MEMBER"/>
    <property type="match status" value="1"/>
</dbReference>
<comment type="catalytic activity">
    <reaction evidence="9 12">
        <text>D-ribose 5-phosphate + ATP = 5-phospho-alpha-D-ribose 1-diphosphate + AMP + H(+)</text>
        <dbReference type="Rhea" id="RHEA:15609"/>
        <dbReference type="ChEBI" id="CHEBI:15378"/>
        <dbReference type="ChEBI" id="CHEBI:30616"/>
        <dbReference type="ChEBI" id="CHEBI:58017"/>
        <dbReference type="ChEBI" id="CHEBI:78346"/>
        <dbReference type="ChEBI" id="CHEBI:456215"/>
        <dbReference type="EC" id="2.7.6.1"/>
    </reaction>
</comment>
<feature type="binding site" evidence="12">
    <location>
        <begin position="226"/>
        <end position="230"/>
    </location>
    <ligand>
        <name>D-ribose 5-phosphate</name>
        <dbReference type="ChEBI" id="CHEBI:78346"/>
    </ligand>
</feature>
<dbReference type="GO" id="GO:0000287">
    <property type="term" value="F:magnesium ion binding"/>
    <property type="evidence" value="ECO:0007669"/>
    <property type="project" value="UniProtKB-UniRule"/>
</dbReference>
<proteinExistence type="inferred from homology"/>
<evidence type="ECO:0000256" key="10">
    <source>
        <dbReference type="ARBA" id="ARBA00054914"/>
    </source>
</evidence>
<comment type="pathway">
    <text evidence="1 12">Metabolic intermediate biosynthesis; 5-phospho-alpha-D-ribose 1-diphosphate biosynthesis; 5-phospho-alpha-D-ribose 1-diphosphate from D-ribose 5-phosphate (route I): step 1/1.</text>
</comment>
<dbReference type="GO" id="GO:0009156">
    <property type="term" value="P:ribonucleoside monophosphate biosynthetic process"/>
    <property type="evidence" value="ECO:0007669"/>
    <property type="project" value="InterPro"/>
</dbReference>
<protein>
    <recommendedName>
        <fullName evidence="12">Ribose-phosphate pyrophosphokinase</fullName>
        <shortName evidence="12">RPPK</shortName>
        <ecNumber evidence="12">2.7.6.1</ecNumber>
    </recommendedName>
    <alternativeName>
        <fullName evidence="12">5-phospho-D-ribosyl alpha-1-diphosphate synthase</fullName>
    </alternativeName>
    <alternativeName>
        <fullName evidence="12">Phosphoribosyl diphosphate synthase</fullName>
    </alternativeName>
    <alternativeName>
        <fullName evidence="12">Phosphoribosyl pyrophosphate synthase</fullName>
        <shortName evidence="12">P-Rib-PP synthase</shortName>
        <shortName evidence="12">PRPP synthase</shortName>
        <shortName evidence="12">PRPPase</shortName>
    </alternativeName>
</protein>
<dbReference type="GO" id="GO:0005737">
    <property type="term" value="C:cytoplasm"/>
    <property type="evidence" value="ECO:0007669"/>
    <property type="project" value="UniProtKB-SubCell"/>
</dbReference>
<dbReference type="NCBIfam" id="TIGR01251">
    <property type="entry name" value="ribP_PPkin"/>
    <property type="match status" value="1"/>
</dbReference>
<feature type="binding site" evidence="12">
    <location>
        <begin position="100"/>
        <end position="101"/>
    </location>
    <ligand>
        <name>ATP</name>
        <dbReference type="ChEBI" id="CHEBI:30616"/>
    </ligand>
</feature>
<dbReference type="Pfam" id="PF14572">
    <property type="entry name" value="Pribosyl_synth"/>
    <property type="match status" value="1"/>
</dbReference>
<evidence type="ECO:0000256" key="3">
    <source>
        <dbReference type="ARBA" id="ARBA00022723"/>
    </source>
</evidence>
<evidence type="ECO:0000256" key="7">
    <source>
        <dbReference type="ARBA" id="ARBA00022840"/>
    </source>
</evidence>
<keyword evidence="5 12" id="KW-0547">Nucleotide-binding</keyword>
<evidence type="ECO:0000256" key="6">
    <source>
        <dbReference type="ARBA" id="ARBA00022777"/>
    </source>
</evidence>
<reference evidence="14 15" key="1">
    <citation type="submission" date="2016-11" db="EMBL/GenBank/DDBJ databases">
        <authorList>
            <person name="Jaros S."/>
            <person name="Januszkiewicz K."/>
            <person name="Wedrychowicz H."/>
        </authorList>
    </citation>
    <scope>NUCLEOTIDE SEQUENCE [LARGE SCALE GENOMIC DNA]</scope>
    <source>
        <strain evidence="14 15">DSM 17477</strain>
    </source>
</reference>
<feature type="binding site" evidence="12">
    <location>
        <begin position="41"/>
        <end position="43"/>
    </location>
    <ligand>
        <name>ATP</name>
        <dbReference type="ChEBI" id="CHEBI:30616"/>
    </ligand>
</feature>
<dbReference type="InterPro" id="IPR029099">
    <property type="entry name" value="Pribosyltran_N"/>
</dbReference>
<dbReference type="HAMAP" id="MF_00583_B">
    <property type="entry name" value="RibP_PPkinase_B"/>
    <property type="match status" value="1"/>
</dbReference>
<feature type="domain" description="Ribose-phosphate pyrophosphokinase N-terminal" evidence="13">
    <location>
        <begin position="8"/>
        <end position="124"/>
    </location>
</feature>
<dbReference type="Gene3D" id="3.40.50.2020">
    <property type="match status" value="2"/>
</dbReference>
<evidence type="ECO:0000256" key="1">
    <source>
        <dbReference type="ARBA" id="ARBA00004996"/>
    </source>
</evidence>
<evidence type="ECO:0000313" key="14">
    <source>
        <dbReference type="EMBL" id="SHJ56648.1"/>
    </source>
</evidence>
<evidence type="ECO:0000256" key="2">
    <source>
        <dbReference type="ARBA" id="ARBA00022679"/>
    </source>
</evidence>
<dbReference type="Proteomes" id="UP000184052">
    <property type="component" value="Unassembled WGS sequence"/>
</dbReference>
<comment type="similarity">
    <text evidence="11 12">Belongs to the ribose-phosphate pyrophosphokinase family. Class I subfamily.</text>
</comment>
<evidence type="ECO:0000256" key="5">
    <source>
        <dbReference type="ARBA" id="ARBA00022741"/>
    </source>
</evidence>
<dbReference type="EMBL" id="FQZL01000025">
    <property type="protein sequence ID" value="SHJ56648.1"/>
    <property type="molecule type" value="Genomic_DNA"/>
</dbReference>
<feature type="binding site" evidence="12">
    <location>
        <position position="173"/>
    </location>
    <ligand>
        <name>Mg(2+)</name>
        <dbReference type="ChEBI" id="CHEBI:18420"/>
    </ligand>
</feature>
<evidence type="ECO:0000259" key="13">
    <source>
        <dbReference type="Pfam" id="PF13793"/>
    </source>
</evidence>
<keyword evidence="4 12" id="KW-0545">Nucleotide biosynthesis</keyword>
<dbReference type="CDD" id="cd06223">
    <property type="entry name" value="PRTases_typeI"/>
    <property type="match status" value="1"/>
</dbReference>
<dbReference type="GO" id="GO:0004749">
    <property type="term" value="F:ribose phosphate diphosphokinase activity"/>
    <property type="evidence" value="ECO:0007669"/>
    <property type="project" value="UniProtKB-UniRule"/>
</dbReference>
<evidence type="ECO:0000256" key="8">
    <source>
        <dbReference type="ARBA" id="ARBA00022842"/>
    </source>
</evidence>
<dbReference type="SMART" id="SM01400">
    <property type="entry name" value="Pribosyltran_N"/>
    <property type="match status" value="1"/>
</dbReference>
<dbReference type="PROSITE" id="PS00114">
    <property type="entry name" value="PRPP_SYNTHASE"/>
    <property type="match status" value="1"/>
</dbReference>
<dbReference type="GO" id="GO:0002189">
    <property type="term" value="C:ribose phosphate diphosphokinase complex"/>
    <property type="evidence" value="ECO:0007669"/>
    <property type="project" value="TreeGrafter"/>
</dbReference>
<keyword evidence="3 12" id="KW-0479">Metal-binding</keyword>
<dbReference type="InterPro" id="IPR005946">
    <property type="entry name" value="Rib-P_diPkinase"/>
</dbReference>
<dbReference type="PANTHER" id="PTHR10210:SF41">
    <property type="entry name" value="RIBOSE-PHOSPHATE PYROPHOSPHOKINASE 1, CHLOROPLASTIC"/>
    <property type="match status" value="1"/>
</dbReference>
<accession>A0A1M6KCJ1</accession>
<evidence type="ECO:0000256" key="12">
    <source>
        <dbReference type="HAMAP-Rule" id="MF_00583"/>
    </source>
</evidence>
<dbReference type="AlphaFoldDB" id="A0A1M6KCJ1"/>
<comment type="subunit">
    <text evidence="12">Homohexamer.</text>
</comment>
<dbReference type="InterPro" id="IPR037515">
    <property type="entry name" value="Rib-P_diPkinase_bac"/>
</dbReference>
<comment type="function">
    <text evidence="10 12">Involved in the biosynthesis of the central metabolite phospho-alpha-D-ribosyl-1-pyrophosphate (PRPP) via the transfer of pyrophosphoryl group from ATP to 1-hydroxyl of ribose-5-phosphate (Rib-5-P).</text>
</comment>
<keyword evidence="15" id="KW-1185">Reference proteome</keyword>
<dbReference type="Pfam" id="PF13793">
    <property type="entry name" value="Pribosyltran_N"/>
    <property type="match status" value="1"/>
</dbReference>
<dbReference type="GO" id="GO:0016301">
    <property type="term" value="F:kinase activity"/>
    <property type="evidence" value="ECO:0007669"/>
    <property type="project" value="UniProtKB-KW"/>
</dbReference>
<keyword evidence="12" id="KW-0963">Cytoplasm</keyword>
<evidence type="ECO:0000256" key="11">
    <source>
        <dbReference type="ARBA" id="ARBA00061444"/>
    </source>
</evidence>
<dbReference type="STRING" id="1121476.SAMN02745751_02865"/>
<dbReference type="RefSeq" id="WP_073050253.1">
    <property type="nucleotide sequence ID" value="NZ_FQZL01000025.1"/>
</dbReference>
<gene>
    <name evidence="12" type="primary">prs</name>
    <name evidence="14" type="ORF">SAMN02745751_02865</name>
</gene>
<dbReference type="FunFam" id="3.40.50.2020:FF:000001">
    <property type="entry name" value="Ribose-phosphate pyrophosphokinase"/>
    <property type="match status" value="1"/>
</dbReference>
<dbReference type="GO" id="GO:0005524">
    <property type="term" value="F:ATP binding"/>
    <property type="evidence" value="ECO:0007669"/>
    <property type="project" value="UniProtKB-KW"/>
</dbReference>
<feature type="binding site" evidence="12">
    <location>
        <position position="198"/>
    </location>
    <ligand>
        <name>D-ribose 5-phosphate</name>
        <dbReference type="ChEBI" id="CHEBI:78346"/>
    </ligand>
</feature>
<organism evidence="14 15">
    <name type="scientific">Dethiosulfatibacter aminovorans DSM 17477</name>
    <dbReference type="NCBI Taxonomy" id="1121476"/>
    <lineage>
        <taxon>Bacteria</taxon>
        <taxon>Bacillati</taxon>
        <taxon>Bacillota</taxon>
        <taxon>Tissierellia</taxon>
        <taxon>Dethiosulfatibacter</taxon>
    </lineage>
</organism>
<feature type="binding site" evidence="12">
    <location>
        <position position="222"/>
    </location>
    <ligand>
        <name>D-ribose 5-phosphate</name>
        <dbReference type="ChEBI" id="CHEBI:78346"/>
    </ligand>
</feature>
<dbReference type="UniPathway" id="UPA00087">
    <property type="reaction ID" value="UER00172"/>
</dbReference>
<name>A0A1M6KCJ1_9FIRM</name>
<feature type="active site" evidence="12">
    <location>
        <position position="196"/>
    </location>
</feature>
<evidence type="ECO:0000256" key="4">
    <source>
        <dbReference type="ARBA" id="ARBA00022727"/>
    </source>
</evidence>
<sequence length="315" mass="34214">MHTGFSEIKVFTGNANVELAKKVVKEMGISLGDAEVNTFSDGEVQMHIKESVRGADVFVIQPTCGPVNDNLMELLIYIDALKRASAGRINAVVPYYGYARQDRKTRARDPITSKLVADMITAAGADRVITIDLHAGQIQGYFNLPVDQLLGGPILAKYIKPRVTPNTVIVSPDVGGVLRARNFATILDLPLAIIEKRRQKANVSEVMNVVGDIKGKDVVLIDDIVDTAGSLTKAAKVLKDFGAEKVYACCTHGVLSGPAIERIDNSVIEELIITDTIPLTEEKKIDKIKVVSVAPLIAEAIQRVSEHRSVSKLFE</sequence>
<evidence type="ECO:0000256" key="9">
    <source>
        <dbReference type="ARBA" id="ARBA00049535"/>
    </source>
</evidence>
<keyword evidence="7 12" id="KW-0067">ATP-binding</keyword>
<dbReference type="InterPro" id="IPR000836">
    <property type="entry name" value="PRTase_dom"/>
</dbReference>
<keyword evidence="6 12" id="KW-0418">Kinase</keyword>
<dbReference type="InterPro" id="IPR029057">
    <property type="entry name" value="PRTase-like"/>
</dbReference>